<dbReference type="PANTHER" id="PTHR10537:SF3">
    <property type="entry name" value="DNA PRIMASE LARGE SUBUNIT"/>
    <property type="match status" value="1"/>
</dbReference>
<feature type="binding site" evidence="7">
    <location>
        <position position="339"/>
    </location>
    <ligand>
        <name>[4Fe-4S] cluster</name>
        <dbReference type="ChEBI" id="CHEBI:49883"/>
    </ligand>
</feature>
<evidence type="ECO:0000256" key="4">
    <source>
        <dbReference type="ARBA" id="ARBA00022723"/>
    </source>
</evidence>
<comment type="function">
    <text evidence="7">Regulatory subunit of DNA primase, an RNA polymerase that catalyzes the synthesis of short RNA molecules used as primers for DNA polymerase during DNA replication. Stabilizes and modulates the activity of the small subunit, increasing the rate of DNA synthesis, and conferring RNA synthesis capability. The DNA polymerase activity may enable DNA primase to also catalyze primer extension after primer synthesis. May also play a role in DNA repair.</text>
</comment>
<name>A0A7J3M075_ARCFL</name>
<feature type="binding site" evidence="7">
    <location>
        <position position="352"/>
    </location>
    <ligand>
        <name>[4Fe-4S] cluster</name>
        <dbReference type="ChEBI" id="CHEBI:49883"/>
    </ligand>
</feature>
<evidence type="ECO:0000256" key="5">
    <source>
        <dbReference type="ARBA" id="ARBA00023004"/>
    </source>
</evidence>
<dbReference type="GO" id="GO:0006270">
    <property type="term" value="P:DNA replication initiation"/>
    <property type="evidence" value="ECO:0007669"/>
    <property type="project" value="TreeGrafter"/>
</dbReference>
<keyword evidence="6 7" id="KW-0411">Iron-sulfur</keyword>
<dbReference type="HAMAP" id="MF_00701">
    <property type="entry name" value="DNA_primase_lrg_arc"/>
    <property type="match status" value="1"/>
</dbReference>
<feature type="binding site" evidence="7">
    <location>
        <position position="348"/>
    </location>
    <ligand>
        <name>[4Fe-4S] cluster</name>
        <dbReference type="ChEBI" id="CHEBI:49883"/>
    </ligand>
</feature>
<dbReference type="Pfam" id="PF04104">
    <property type="entry name" value="DNA_primase_lrg"/>
    <property type="match status" value="1"/>
</dbReference>
<keyword evidence="2 7" id="KW-0639">Primosome</keyword>
<dbReference type="CDD" id="cd06560">
    <property type="entry name" value="PriL"/>
    <property type="match status" value="1"/>
</dbReference>
<dbReference type="InterPro" id="IPR007238">
    <property type="entry name" value="DNA_primase_lsu_euk/arc"/>
</dbReference>
<evidence type="ECO:0000256" key="3">
    <source>
        <dbReference type="ARBA" id="ARBA00022705"/>
    </source>
</evidence>
<feature type="domain" description="DNA primase large subunit C-terminal" evidence="8">
    <location>
        <begin position="257"/>
        <end position="347"/>
    </location>
</feature>
<keyword evidence="4 7" id="KW-0479">Metal-binding</keyword>
<keyword evidence="3 7" id="KW-0235">DNA replication</keyword>
<accession>A0A7J3M075</accession>
<comment type="subunit">
    <text evidence="7">Heterodimer of a small subunit (PriS) and a large subunit (PriL).</text>
</comment>
<sequence length="372" mass="42984">MKFLPLFKILSAYPFLSFAPKLFGSLKIELELKKLPEIVEIAKQEIKRAILGELNQRYSLKEKGEVIPCFGCDLNCWKCREIGSFKNCNLCLNCFANCKLSYGLKAEEEIKLSAKVAVLRFVTSRLLVSRLEDWARMRYAVNEAEAFSRALEGEEDAIVRIVARDLGIKLRDWEVHVSSYVRASSRIRDDDWRLVNKSISNGYVRTSRPQVIRIIKEFLRIRFFEKTDFFVPLLQPHLREIEGVAVRERKVEFDFGEVDSKCFPPCMLEIISEIQKGMNVPHTARFAITSFLLNIGMSTDEILRLFKSAPDFDEEKSRYQIEHIAGMKGKATKYSAPSCDTMRTYQNCIANCNVSHPLIFYRDCKKRKKAKA</sequence>
<dbReference type="EMBL" id="DSYZ01000003">
    <property type="protein sequence ID" value="HGT82128.1"/>
    <property type="molecule type" value="Genomic_DNA"/>
</dbReference>
<dbReference type="GO" id="GO:1990077">
    <property type="term" value="C:primosome complex"/>
    <property type="evidence" value="ECO:0007669"/>
    <property type="project" value="UniProtKB-KW"/>
</dbReference>
<organism evidence="9">
    <name type="scientific">Archaeoglobus fulgidus</name>
    <dbReference type="NCBI Taxonomy" id="2234"/>
    <lineage>
        <taxon>Archaea</taxon>
        <taxon>Methanobacteriati</taxon>
        <taxon>Methanobacteriota</taxon>
        <taxon>Archaeoglobi</taxon>
        <taxon>Archaeoglobales</taxon>
        <taxon>Archaeoglobaceae</taxon>
        <taxon>Archaeoglobus</taxon>
    </lineage>
</organism>
<evidence type="ECO:0000259" key="8">
    <source>
        <dbReference type="Pfam" id="PF04104"/>
    </source>
</evidence>
<feature type="binding site" evidence="7">
    <location>
        <position position="266"/>
    </location>
    <ligand>
        <name>[4Fe-4S] cluster</name>
        <dbReference type="ChEBI" id="CHEBI:49883"/>
    </ligand>
</feature>
<evidence type="ECO:0000256" key="1">
    <source>
        <dbReference type="ARBA" id="ARBA00022485"/>
    </source>
</evidence>
<evidence type="ECO:0000256" key="6">
    <source>
        <dbReference type="ARBA" id="ARBA00023014"/>
    </source>
</evidence>
<dbReference type="SUPFAM" id="SSF140914">
    <property type="entry name" value="PriB N-terminal domain-like"/>
    <property type="match status" value="1"/>
</dbReference>
<comment type="similarity">
    <text evidence="7">Belongs to the eukaryotic-type primase large subunit family.</text>
</comment>
<comment type="cofactor">
    <cofactor evidence="7">
        <name>[4Fe-4S] cluster</name>
        <dbReference type="ChEBI" id="CHEBI:49883"/>
    </cofactor>
    <text evidence="7">Binds 1 [4Fe-4S] cluster.</text>
</comment>
<dbReference type="InterPro" id="IPR023642">
    <property type="entry name" value="DNA_primase_lsu_PriL"/>
</dbReference>
<dbReference type="GO" id="GO:0003899">
    <property type="term" value="F:DNA-directed RNA polymerase activity"/>
    <property type="evidence" value="ECO:0007669"/>
    <property type="project" value="InterPro"/>
</dbReference>
<proteinExistence type="inferred from homology"/>
<keyword evidence="1 7" id="KW-0004">4Fe-4S</keyword>
<protein>
    <recommendedName>
        <fullName evidence="7">DNA primase large subunit PriL</fullName>
    </recommendedName>
</protein>
<gene>
    <name evidence="7" type="primary">priL</name>
    <name evidence="9" type="ORF">ENT52_00100</name>
</gene>
<keyword evidence="5 7" id="KW-0408">Iron</keyword>
<dbReference type="AlphaFoldDB" id="A0A7J3M075"/>
<evidence type="ECO:0000256" key="2">
    <source>
        <dbReference type="ARBA" id="ARBA00022515"/>
    </source>
</evidence>
<comment type="caution">
    <text evidence="9">The sequence shown here is derived from an EMBL/GenBank/DDBJ whole genome shotgun (WGS) entry which is preliminary data.</text>
</comment>
<dbReference type="PANTHER" id="PTHR10537">
    <property type="entry name" value="DNA PRIMASE LARGE SUBUNIT"/>
    <property type="match status" value="1"/>
</dbReference>
<evidence type="ECO:0000256" key="7">
    <source>
        <dbReference type="HAMAP-Rule" id="MF_00701"/>
    </source>
</evidence>
<evidence type="ECO:0000313" key="9">
    <source>
        <dbReference type="EMBL" id="HGT82128.1"/>
    </source>
</evidence>
<dbReference type="InterPro" id="IPR058560">
    <property type="entry name" value="DNA_primase_C"/>
</dbReference>
<reference evidence="9" key="1">
    <citation type="journal article" date="2020" name="mSystems">
        <title>Genome- and Community-Level Interaction Insights into Carbon Utilization and Element Cycling Functions of Hydrothermarchaeota in Hydrothermal Sediment.</title>
        <authorList>
            <person name="Zhou Z."/>
            <person name="Liu Y."/>
            <person name="Xu W."/>
            <person name="Pan J."/>
            <person name="Luo Z.H."/>
            <person name="Li M."/>
        </authorList>
    </citation>
    <scope>NUCLEOTIDE SEQUENCE [LARGE SCALE GENOMIC DNA]</scope>
    <source>
        <strain evidence="9">SpSt-587</strain>
    </source>
</reference>
<dbReference type="GO" id="GO:0051539">
    <property type="term" value="F:4 iron, 4 sulfur cluster binding"/>
    <property type="evidence" value="ECO:0007669"/>
    <property type="project" value="UniProtKB-UniRule"/>
</dbReference>
<dbReference type="GO" id="GO:0046872">
    <property type="term" value="F:metal ion binding"/>
    <property type="evidence" value="ECO:0007669"/>
    <property type="project" value="UniProtKB-KW"/>
</dbReference>
<dbReference type="GO" id="GO:0006269">
    <property type="term" value="P:DNA replication, synthesis of primer"/>
    <property type="evidence" value="ECO:0007669"/>
    <property type="project" value="UniProtKB-UniRule"/>
</dbReference>